<dbReference type="Gene3D" id="3.90.930.1">
    <property type="match status" value="1"/>
</dbReference>
<dbReference type="EMBL" id="BMIC01000001">
    <property type="protein sequence ID" value="GFZ78251.1"/>
    <property type="molecule type" value="Genomic_DNA"/>
</dbReference>
<evidence type="ECO:0000313" key="2">
    <source>
        <dbReference type="Proteomes" id="UP000598120"/>
    </source>
</evidence>
<evidence type="ECO:0008006" key="3">
    <source>
        <dbReference type="Google" id="ProtNLM"/>
    </source>
</evidence>
<dbReference type="Proteomes" id="UP000598120">
    <property type="component" value="Unassembled WGS sequence"/>
</dbReference>
<reference evidence="1 2" key="1">
    <citation type="journal article" date="2014" name="Int. J. Syst. Evol. Microbiol.">
        <title>Complete genome sequence of Corynebacterium casei LMG S-19264T (=DSM 44701T), isolated from a smear-ripened cheese.</title>
        <authorList>
            <consortium name="US DOE Joint Genome Institute (JGI-PGF)"/>
            <person name="Walter F."/>
            <person name="Albersmeier A."/>
            <person name="Kalinowski J."/>
            <person name="Ruckert C."/>
        </authorList>
    </citation>
    <scope>NUCLEOTIDE SEQUENCE [LARGE SCALE GENOMIC DNA]</scope>
    <source>
        <strain evidence="1 2">CGMCC 1.15295</strain>
    </source>
</reference>
<organism evidence="1 2">
    <name type="scientific">Aquaticitalea lipolytica</name>
    <dbReference type="NCBI Taxonomy" id="1247562"/>
    <lineage>
        <taxon>Bacteria</taxon>
        <taxon>Pseudomonadati</taxon>
        <taxon>Bacteroidota</taxon>
        <taxon>Flavobacteriia</taxon>
        <taxon>Flavobacteriales</taxon>
        <taxon>Flavobacteriaceae</taxon>
        <taxon>Aquaticitalea</taxon>
    </lineage>
</organism>
<proteinExistence type="predicted"/>
<keyword evidence="2" id="KW-1185">Reference proteome</keyword>
<sequence length="198" mass="22678">MKLTIFILLFSTISGFSQEIKFNLFLKDSCSNKVESSFNYYLEKNGTEYHITDFENGTIILPTKGEYELIATEIGETHKIAIDKLINSDTLIKPRIDEYIKMTNVSFTKNTSKEGLKKLGIIPNNKFMNCDKVCDGTETDYYSNGNIRLKAEFENGLAIGELKRYYQSGKIKEISIYDKDGILIKKTLFNENGEIKKE</sequence>
<dbReference type="RefSeq" id="WP_188605576.1">
    <property type="nucleotide sequence ID" value="NZ_BMIC01000001.1"/>
</dbReference>
<dbReference type="AlphaFoldDB" id="A0A8J2XFB6"/>
<accession>A0A8J2XFB6</accession>
<name>A0A8J2XFB6_9FLAO</name>
<evidence type="ECO:0000313" key="1">
    <source>
        <dbReference type="EMBL" id="GFZ78251.1"/>
    </source>
</evidence>
<dbReference type="Pfam" id="PF07661">
    <property type="entry name" value="MORN_2"/>
    <property type="match status" value="2"/>
</dbReference>
<dbReference type="InterPro" id="IPR011652">
    <property type="entry name" value="MORN_2"/>
</dbReference>
<protein>
    <recommendedName>
        <fullName evidence="3">MORN repeat variant</fullName>
    </recommendedName>
</protein>
<gene>
    <name evidence="1" type="ORF">GCM10011531_04740</name>
</gene>
<dbReference type="SUPFAM" id="SSF82185">
    <property type="entry name" value="Histone H3 K4-specific methyltransferase SET7/9 N-terminal domain"/>
    <property type="match status" value="1"/>
</dbReference>
<comment type="caution">
    <text evidence="1">The sequence shown here is derived from an EMBL/GenBank/DDBJ whole genome shotgun (WGS) entry which is preliminary data.</text>
</comment>